<name>A0AAV3P7Q0_LITER</name>
<reference evidence="2 3" key="1">
    <citation type="submission" date="2024-01" db="EMBL/GenBank/DDBJ databases">
        <title>The complete chloroplast genome sequence of Lithospermum erythrorhizon: insights into the phylogenetic relationship among Boraginaceae species and the maternal lineages of purple gromwells.</title>
        <authorList>
            <person name="Okada T."/>
            <person name="Watanabe K."/>
        </authorList>
    </citation>
    <scope>NUCLEOTIDE SEQUENCE [LARGE SCALE GENOMIC DNA]</scope>
</reference>
<keyword evidence="1" id="KW-0812">Transmembrane</keyword>
<dbReference type="AlphaFoldDB" id="A0AAV3P7Q0"/>
<gene>
    <name evidence="2" type="ORF">LIER_36532</name>
</gene>
<feature type="transmembrane region" description="Helical" evidence="1">
    <location>
        <begin position="94"/>
        <end position="122"/>
    </location>
</feature>
<sequence length="132" mass="14858">MSPTYVLMSILLCQRKAIIVSCVFAMIKIVTLSFGPLFHYAFIKVAEGRQVINYEVCVLTGGLLFAKCLESLAERQWFFRARLIDMDNRASDCYCAFALMIIYNTIGLAMFPTLFLVALSMLGNSLVAKLQH</sequence>
<dbReference type="EMBL" id="BAABME010016809">
    <property type="protein sequence ID" value="GAA0147529.1"/>
    <property type="molecule type" value="Genomic_DNA"/>
</dbReference>
<keyword evidence="1" id="KW-1133">Transmembrane helix</keyword>
<protein>
    <submittedName>
        <fullName evidence="2">Uncharacterized protein</fullName>
    </submittedName>
</protein>
<feature type="transmembrane region" description="Helical" evidence="1">
    <location>
        <begin position="51"/>
        <end position="73"/>
    </location>
</feature>
<keyword evidence="1" id="KW-0472">Membrane</keyword>
<keyword evidence="3" id="KW-1185">Reference proteome</keyword>
<evidence type="ECO:0000313" key="3">
    <source>
        <dbReference type="Proteomes" id="UP001454036"/>
    </source>
</evidence>
<evidence type="ECO:0000313" key="2">
    <source>
        <dbReference type="EMBL" id="GAA0147529.1"/>
    </source>
</evidence>
<feature type="transmembrane region" description="Helical" evidence="1">
    <location>
        <begin position="17"/>
        <end position="39"/>
    </location>
</feature>
<comment type="caution">
    <text evidence="2">The sequence shown here is derived from an EMBL/GenBank/DDBJ whole genome shotgun (WGS) entry which is preliminary data.</text>
</comment>
<organism evidence="2 3">
    <name type="scientific">Lithospermum erythrorhizon</name>
    <name type="common">Purple gromwell</name>
    <name type="synonym">Lithospermum officinale var. erythrorhizon</name>
    <dbReference type="NCBI Taxonomy" id="34254"/>
    <lineage>
        <taxon>Eukaryota</taxon>
        <taxon>Viridiplantae</taxon>
        <taxon>Streptophyta</taxon>
        <taxon>Embryophyta</taxon>
        <taxon>Tracheophyta</taxon>
        <taxon>Spermatophyta</taxon>
        <taxon>Magnoliopsida</taxon>
        <taxon>eudicotyledons</taxon>
        <taxon>Gunneridae</taxon>
        <taxon>Pentapetalae</taxon>
        <taxon>asterids</taxon>
        <taxon>lamiids</taxon>
        <taxon>Boraginales</taxon>
        <taxon>Boraginaceae</taxon>
        <taxon>Boraginoideae</taxon>
        <taxon>Lithospermeae</taxon>
        <taxon>Lithospermum</taxon>
    </lineage>
</organism>
<evidence type="ECO:0000256" key="1">
    <source>
        <dbReference type="SAM" id="Phobius"/>
    </source>
</evidence>
<accession>A0AAV3P7Q0</accession>
<dbReference type="Proteomes" id="UP001454036">
    <property type="component" value="Unassembled WGS sequence"/>
</dbReference>
<proteinExistence type="predicted"/>